<dbReference type="PANTHER" id="PTHR30146:SF155">
    <property type="entry name" value="ALANINE RACEMASE"/>
    <property type="match status" value="1"/>
</dbReference>
<dbReference type="Pfam" id="PF00356">
    <property type="entry name" value="LacI"/>
    <property type="match status" value="1"/>
</dbReference>
<dbReference type="SMART" id="SM00354">
    <property type="entry name" value="HTH_LACI"/>
    <property type="match status" value="1"/>
</dbReference>
<proteinExistence type="predicted"/>
<dbReference type="InterPro" id="IPR028082">
    <property type="entry name" value="Peripla_BP_I"/>
</dbReference>
<dbReference type="CDD" id="cd01392">
    <property type="entry name" value="HTH_LacI"/>
    <property type="match status" value="1"/>
</dbReference>
<dbReference type="PANTHER" id="PTHR30146">
    <property type="entry name" value="LACI-RELATED TRANSCRIPTIONAL REPRESSOR"/>
    <property type="match status" value="1"/>
</dbReference>
<keyword evidence="2 5" id="KW-0238">DNA-binding</keyword>
<dbReference type="Gene3D" id="3.40.50.2300">
    <property type="match status" value="2"/>
</dbReference>
<keyword evidence="6" id="KW-1185">Reference proteome</keyword>
<evidence type="ECO:0000313" key="6">
    <source>
        <dbReference type="Proteomes" id="UP001500443"/>
    </source>
</evidence>
<dbReference type="PRINTS" id="PR00036">
    <property type="entry name" value="HTHLACI"/>
</dbReference>
<dbReference type="SUPFAM" id="SSF47413">
    <property type="entry name" value="lambda repressor-like DNA-binding domains"/>
    <property type="match status" value="1"/>
</dbReference>
<evidence type="ECO:0000256" key="1">
    <source>
        <dbReference type="ARBA" id="ARBA00023015"/>
    </source>
</evidence>
<dbReference type="Proteomes" id="UP001500443">
    <property type="component" value="Unassembled WGS sequence"/>
</dbReference>
<accession>A0ABN2Z7M2</accession>
<name>A0ABN2Z7M2_9ACTN</name>
<dbReference type="EMBL" id="BAAAPF010000191">
    <property type="protein sequence ID" value="GAA2138068.1"/>
    <property type="molecule type" value="Genomic_DNA"/>
</dbReference>
<comment type="caution">
    <text evidence="5">The sequence shown here is derived from an EMBL/GenBank/DDBJ whole genome shotgun (WGS) entry which is preliminary data.</text>
</comment>
<feature type="domain" description="HTH lacI-type" evidence="4">
    <location>
        <begin position="13"/>
        <end position="68"/>
    </location>
</feature>
<reference evidence="5 6" key="1">
    <citation type="journal article" date="2019" name="Int. J. Syst. Evol. Microbiol.">
        <title>The Global Catalogue of Microorganisms (GCM) 10K type strain sequencing project: providing services to taxonomists for standard genome sequencing and annotation.</title>
        <authorList>
            <consortium name="The Broad Institute Genomics Platform"/>
            <consortium name="The Broad Institute Genome Sequencing Center for Infectious Disease"/>
            <person name="Wu L."/>
            <person name="Ma J."/>
        </authorList>
    </citation>
    <scope>NUCLEOTIDE SEQUENCE [LARGE SCALE GENOMIC DNA]</scope>
    <source>
        <strain evidence="5 6">JCM 15481</strain>
    </source>
</reference>
<dbReference type="PROSITE" id="PS00356">
    <property type="entry name" value="HTH_LACI_1"/>
    <property type="match status" value="1"/>
</dbReference>
<evidence type="ECO:0000259" key="4">
    <source>
        <dbReference type="PROSITE" id="PS50932"/>
    </source>
</evidence>
<dbReference type="SUPFAM" id="SSF53822">
    <property type="entry name" value="Periplasmic binding protein-like I"/>
    <property type="match status" value="1"/>
</dbReference>
<dbReference type="InterPro" id="IPR000843">
    <property type="entry name" value="HTH_LacI"/>
</dbReference>
<organism evidence="5 6">
    <name type="scientific">Streptomyces synnematoformans</name>
    <dbReference type="NCBI Taxonomy" id="415721"/>
    <lineage>
        <taxon>Bacteria</taxon>
        <taxon>Bacillati</taxon>
        <taxon>Actinomycetota</taxon>
        <taxon>Actinomycetes</taxon>
        <taxon>Kitasatosporales</taxon>
        <taxon>Streptomycetaceae</taxon>
        <taxon>Streptomyces</taxon>
    </lineage>
</organism>
<keyword evidence="1" id="KW-0805">Transcription regulation</keyword>
<gene>
    <name evidence="5" type="ORF">GCM10009802_47440</name>
</gene>
<keyword evidence="3" id="KW-0804">Transcription</keyword>
<dbReference type="Pfam" id="PF13377">
    <property type="entry name" value="Peripla_BP_3"/>
    <property type="match status" value="1"/>
</dbReference>
<dbReference type="Gene3D" id="1.10.260.40">
    <property type="entry name" value="lambda repressor-like DNA-binding domains"/>
    <property type="match status" value="1"/>
</dbReference>
<dbReference type="GO" id="GO:0003677">
    <property type="term" value="F:DNA binding"/>
    <property type="evidence" value="ECO:0007669"/>
    <property type="project" value="UniProtKB-KW"/>
</dbReference>
<dbReference type="InterPro" id="IPR010982">
    <property type="entry name" value="Lambda_DNA-bd_dom_sf"/>
</dbReference>
<evidence type="ECO:0000256" key="3">
    <source>
        <dbReference type="ARBA" id="ARBA00023163"/>
    </source>
</evidence>
<protein>
    <submittedName>
        <fullName evidence="5">LacI family DNA-binding transcriptional regulator</fullName>
    </submittedName>
</protein>
<evidence type="ECO:0000313" key="5">
    <source>
        <dbReference type="EMBL" id="GAA2138068.1"/>
    </source>
</evidence>
<dbReference type="PROSITE" id="PS50932">
    <property type="entry name" value="HTH_LACI_2"/>
    <property type="match status" value="1"/>
</dbReference>
<sequence length="342" mass="36659">MLKRIIMPKKTRPTVRDVAALAGVSVATVSYVVNGRDDRIGADTRERVLAAVRDLGYAPNSSARGLRKRRTERVCLVIGSLGSPVQEQLVRDLHAAADDDGYGVLTLIVDSPAHAAHATRLLRQGVADGAVFFDSARHFGDLGELARGRLAMVVVDNSVTPDGFDVVRTPEYEACGEALDHLLAAGRRRVAFLGHRHDLELGDRSARLTAYRDALRRHGLGADGRLVGAGADSRVEGYRATTALMGLPEPPDALFVASDRAAISAIWAVRDTGRTVPADVAVLGVGNLAEGSVIRPALSTVGQRQVDFSRVARLLFERLAAADPPGSREIVLPWSFIPREST</sequence>
<dbReference type="InterPro" id="IPR046335">
    <property type="entry name" value="LacI/GalR-like_sensor"/>
</dbReference>
<evidence type="ECO:0000256" key="2">
    <source>
        <dbReference type="ARBA" id="ARBA00023125"/>
    </source>
</evidence>
<dbReference type="CDD" id="cd06267">
    <property type="entry name" value="PBP1_LacI_sugar_binding-like"/>
    <property type="match status" value="1"/>
</dbReference>